<dbReference type="Pfam" id="PF01321">
    <property type="entry name" value="Creatinase_N"/>
    <property type="match status" value="1"/>
</dbReference>
<sequence length="397" mass="43854">MRITPKAELEHRCARLQGKMAEAGIDAVIILQNADLFYFTGTIQSGCLYLPVEGQPLYLVRRDAGRARMESGLKEVIPFGSPKDVPRIVAEFGYPEPKNIAMELDVVPVGFFERYKKVFPQALFSDATPLIRQVRMIKSHYEIHAMKDAADQVDKVYRRALEVIREGITDIELAAELEYVARRNGHLGHIRMRVFNGEMIFGHTISGTDTAVPAYTDTPLGGVGPSPSFGQGASFKPIARNEPIIVDFAGSIDGYLVDQTRVFAIGGLSERLVKGYEDMVKVQELMMAIAPSRPTWGALYESCRQLAVEMGYEDSFMGAKGAQVSFIGHGVGVEIDEYPFIARGFDTMSLEPGMAFAFEPKVVFPGEGAIGIEDTFYLADDGTLKQLTYSDQRLAII</sequence>
<dbReference type="SUPFAM" id="SSF55920">
    <property type="entry name" value="Creatinase/aminopeptidase"/>
    <property type="match status" value="1"/>
</dbReference>
<dbReference type="InterPro" id="IPR029149">
    <property type="entry name" value="Creatin/AminoP/Spt16_N"/>
</dbReference>
<evidence type="ECO:0000259" key="2">
    <source>
        <dbReference type="Pfam" id="PF01321"/>
    </source>
</evidence>
<feature type="domain" description="Peptidase M24" evidence="1">
    <location>
        <begin position="145"/>
        <end position="378"/>
    </location>
</feature>
<evidence type="ECO:0000259" key="1">
    <source>
        <dbReference type="Pfam" id="PF00557"/>
    </source>
</evidence>
<dbReference type="AlphaFoldDB" id="A0AAW4LEF1"/>
<dbReference type="Proteomes" id="UP000811899">
    <property type="component" value="Unassembled WGS sequence"/>
</dbReference>
<dbReference type="SUPFAM" id="SSF53092">
    <property type="entry name" value="Creatinase/prolidase N-terminal domain"/>
    <property type="match status" value="1"/>
</dbReference>
<name>A0AAW4LEF1_9BACT</name>
<reference evidence="3 4" key="1">
    <citation type="submission" date="2021-05" db="EMBL/GenBank/DDBJ databases">
        <title>The draft genome of Geobacter pelophilus DSM 12255.</title>
        <authorList>
            <person name="Xu Z."/>
            <person name="Masuda Y."/>
            <person name="Itoh H."/>
            <person name="Senoo K."/>
        </authorList>
    </citation>
    <scope>NUCLEOTIDE SEQUENCE [LARGE SCALE GENOMIC DNA]</scope>
    <source>
        <strain evidence="3 4">DSM 12255</strain>
    </source>
</reference>
<comment type="caution">
    <text evidence="3">The sequence shown here is derived from an EMBL/GenBank/DDBJ whole genome shotgun (WGS) entry which is preliminary data.</text>
</comment>
<keyword evidence="4" id="KW-1185">Reference proteome</keyword>
<evidence type="ECO:0000313" key="4">
    <source>
        <dbReference type="Proteomes" id="UP000811899"/>
    </source>
</evidence>
<organism evidence="3 4">
    <name type="scientific">Geoanaerobacter pelophilus</name>
    <dbReference type="NCBI Taxonomy" id="60036"/>
    <lineage>
        <taxon>Bacteria</taxon>
        <taxon>Pseudomonadati</taxon>
        <taxon>Thermodesulfobacteriota</taxon>
        <taxon>Desulfuromonadia</taxon>
        <taxon>Geobacterales</taxon>
        <taxon>Geobacteraceae</taxon>
        <taxon>Geoanaerobacter</taxon>
    </lineage>
</organism>
<dbReference type="InterPro" id="IPR036005">
    <property type="entry name" value="Creatinase/aminopeptidase-like"/>
</dbReference>
<dbReference type="RefSeq" id="WP_214172309.1">
    <property type="nucleotide sequence ID" value="NZ_JAHCVJ010000006.1"/>
</dbReference>
<dbReference type="InterPro" id="IPR050659">
    <property type="entry name" value="Peptidase_M24B"/>
</dbReference>
<accession>A0AAW4LEF1</accession>
<protein>
    <submittedName>
        <fullName evidence="3">Xaa-Pro peptidase family protein</fullName>
    </submittedName>
</protein>
<dbReference type="Pfam" id="PF00557">
    <property type="entry name" value="Peptidase_M24"/>
    <property type="match status" value="1"/>
</dbReference>
<dbReference type="PANTHER" id="PTHR46112:SF2">
    <property type="entry name" value="XAA-PRO AMINOPEPTIDASE P-RELATED"/>
    <property type="match status" value="1"/>
</dbReference>
<dbReference type="CDD" id="cd01066">
    <property type="entry name" value="APP_MetAP"/>
    <property type="match status" value="1"/>
</dbReference>
<evidence type="ECO:0000313" key="3">
    <source>
        <dbReference type="EMBL" id="MBT0665531.1"/>
    </source>
</evidence>
<dbReference type="InterPro" id="IPR000587">
    <property type="entry name" value="Creatinase_N"/>
</dbReference>
<dbReference type="Gene3D" id="3.40.350.10">
    <property type="entry name" value="Creatinase/prolidase N-terminal domain"/>
    <property type="match status" value="1"/>
</dbReference>
<dbReference type="InterPro" id="IPR000994">
    <property type="entry name" value="Pept_M24"/>
</dbReference>
<dbReference type="EMBL" id="JAHCVJ010000006">
    <property type="protein sequence ID" value="MBT0665531.1"/>
    <property type="molecule type" value="Genomic_DNA"/>
</dbReference>
<gene>
    <name evidence="3" type="ORF">KI809_14580</name>
</gene>
<dbReference type="PANTHER" id="PTHR46112">
    <property type="entry name" value="AMINOPEPTIDASE"/>
    <property type="match status" value="1"/>
</dbReference>
<proteinExistence type="predicted"/>
<dbReference type="Gene3D" id="3.90.230.10">
    <property type="entry name" value="Creatinase/methionine aminopeptidase superfamily"/>
    <property type="match status" value="1"/>
</dbReference>
<feature type="domain" description="Creatinase N-terminal" evidence="2">
    <location>
        <begin position="12"/>
        <end position="137"/>
    </location>
</feature>